<comment type="similarity">
    <text evidence="2 10">Belongs to the class-II aminoacyl-tRNA synthetase family.</text>
</comment>
<comment type="subunit">
    <text evidence="10">Tetramer of two alpha and two beta subunits.</text>
</comment>
<evidence type="ECO:0000256" key="2">
    <source>
        <dbReference type="ARBA" id="ARBA00008226"/>
    </source>
</evidence>
<dbReference type="GO" id="GO:0006420">
    <property type="term" value="P:arginyl-tRNA aminoacylation"/>
    <property type="evidence" value="ECO:0007669"/>
    <property type="project" value="InterPro"/>
</dbReference>
<reference evidence="12" key="1">
    <citation type="submission" date="2024-07" db="EMBL/GenBank/DDBJ databases">
        <title>Halotolerant mesophilic bacterium Ornithinibacillus sp. 4-3, sp. nov., isolated from soil.</title>
        <authorList>
            <person name="Sidarenka A.V."/>
            <person name="Guliayeva D.E."/>
            <person name="Leanovich S.I."/>
            <person name="Hileuskaya K.S."/>
            <person name="Akhremchuk A.E."/>
            <person name="Sikolenko M.A."/>
            <person name="Valentovich L.N."/>
        </authorList>
    </citation>
    <scope>NUCLEOTIDE SEQUENCE</scope>
    <source>
        <strain evidence="12">4-3</strain>
    </source>
</reference>
<dbReference type="EC" id="6.1.1.14" evidence="10"/>
<evidence type="ECO:0000256" key="5">
    <source>
        <dbReference type="ARBA" id="ARBA00022741"/>
    </source>
</evidence>
<dbReference type="InterPro" id="IPR008909">
    <property type="entry name" value="DALR_anticod-bd"/>
</dbReference>
<evidence type="ECO:0000256" key="6">
    <source>
        <dbReference type="ARBA" id="ARBA00022840"/>
    </source>
</evidence>
<evidence type="ECO:0000259" key="11">
    <source>
        <dbReference type="Pfam" id="PF05746"/>
    </source>
</evidence>
<accession>A0AB39HNJ0</accession>
<protein>
    <recommendedName>
        <fullName evidence="10">Glycine--tRNA ligase beta subunit</fullName>
        <ecNumber evidence="10">6.1.1.14</ecNumber>
    </recommendedName>
    <alternativeName>
        <fullName evidence="10">Glycyl-tRNA synthetase beta subunit</fullName>
        <shortName evidence="10">GlyRS</shortName>
    </alternativeName>
</protein>
<keyword evidence="4 10" id="KW-0436">Ligase</keyword>
<organism evidence="12">
    <name type="scientific">Ornithinibacillus sp. 4-3</name>
    <dbReference type="NCBI Taxonomy" id="3231488"/>
    <lineage>
        <taxon>Bacteria</taxon>
        <taxon>Bacillati</taxon>
        <taxon>Bacillota</taxon>
        <taxon>Bacilli</taxon>
        <taxon>Bacillales</taxon>
        <taxon>Bacillaceae</taxon>
        <taxon>Ornithinibacillus</taxon>
    </lineage>
</organism>
<dbReference type="PROSITE" id="PS50861">
    <property type="entry name" value="AA_TRNA_LIGASE_II_GLYAB"/>
    <property type="match status" value="1"/>
</dbReference>
<evidence type="ECO:0000256" key="4">
    <source>
        <dbReference type="ARBA" id="ARBA00022598"/>
    </source>
</evidence>
<dbReference type="SUPFAM" id="SSF109604">
    <property type="entry name" value="HD-domain/PDEase-like"/>
    <property type="match status" value="1"/>
</dbReference>
<dbReference type="InterPro" id="IPR015944">
    <property type="entry name" value="Gly-tRNA-synth_bsu"/>
</dbReference>
<dbReference type="GO" id="GO:0004814">
    <property type="term" value="F:arginine-tRNA ligase activity"/>
    <property type="evidence" value="ECO:0007669"/>
    <property type="project" value="InterPro"/>
</dbReference>
<evidence type="ECO:0000256" key="3">
    <source>
        <dbReference type="ARBA" id="ARBA00022490"/>
    </source>
</evidence>
<dbReference type="AlphaFoldDB" id="A0AB39HNJ0"/>
<keyword evidence="6 10" id="KW-0067">ATP-binding</keyword>
<dbReference type="RefSeq" id="WP_368652105.1">
    <property type="nucleotide sequence ID" value="NZ_CP162599.1"/>
</dbReference>
<dbReference type="GO" id="GO:0004820">
    <property type="term" value="F:glycine-tRNA ligase activity"/>
    <property type="evidence" value="ECO:0007669"/>
    <property type="project" value="UniProtKB-UniRule"/>
</dbReference>
<dbReference type="Pfam" id="PF02092">
    <property type="entry name" value="tRNA_synt_2f"/>
    <property type="match status" value="1"/>
</dbReference>
<sequence>MTNNVLFEIGIEELPARFIDDAEIFLADRTKQWLEELRIDFDAIHSFSTPRRLAVVIENIADVQTSITEEVKGPAEKIAKDADGNWTKAAIGFTKGQGKSTEDIYLKEEKGTNYIFIQKHIEGQETKSLLPGYKTVIESIPFKQNMRWDSYTMRYARPIRWLVALYNNEVIPFEIAGVCTGRVTNGHRFLGGKVSLSDPLDYEAALRESYVIVNKEVREQIILEGIQKLEAEKDFHIGLDLELLHEVRNLVEYPTVFYGEYDKAFLDIPAEVLITSMKEHQRYFPVMNAQNQLLPYFISVRNGDADGLETVRRGNEKVLRARLADAKFFYDEDQKQSISFYQEKLEKLVFQEKLGTVSEKVNRVTAFVEEIGNLLKLDADQVKQGKRAAEICKFDLMTNMVDEFPELQGIIGEKYARYFGEDVTTAQAIREHYLPIQASGDLPESTIGSILSIADKLDTIIGYVSVGLTPSGSQDPYGLRRQATGVLRILKENQWNIKLESLLSIGRSLYQYLELSDEENEKITDALHQFFALRASFLLKEQAIEQDVIQAVFAKQIGVFSYQFEKAKLLSQKRNDEAFKPVQEALVRVLNIAKKGKALDIDEGIFETESEKDLFVAYEQTQTKYAQATNQLNVEDALQALSALANPIHAFFDNNMVMVDDEKLKTNRLSLLAHISLLIHDFADLSYVQWKQHA</sequence>
<dbReference type="EMBL" id="CP162599">
    <property type="protein sequence ID" value="XDK31378.1"/>
    <property type="molecule type" value="Genomic_DNA"/>
</dbReference>
<name>A0AB39HNJ0_9BACI</name>
<dbReference type="HAMAP" id="MF_00255">
    <property type="entry name" value="Gly_tRNA_synth_beta"/>
    <property type="match status" value="1"/>
</dbReference>
<dbReference type="Pfam" id="PF05746">
    <property type="entry name" value="DALR_1"/>
    <property type="match status" value="1"/>
</dbReference>
<comment type="subcellular location">
    <subcellularLocation>
        <location evidence="1 10">Cytoplasm</location>
    </subcellularLocation>
</comment>
<feature type="domain" description="DALR anticodon binding" evidence="11">
    <location>
        <begin position="582"/>
        <end position="679"/>
    </location>
</feature>
<dbReference type="GO" id="GO:0005829">
    <property type="term" value="C:cytosol"/>
    <property type="evidence" value="ECO:0007669"/>
    <property type="project" value="TreeGrafter"/>
</dbReference>
<evidence type="ECO:0000256" key="10">
    <source>
        <dbReference type="HAMAP-Rule" id="MF_00255"/>
    </source>
</evidence>
<comment type="catalytic activity">
    <reaction evidence="9 10">
        <text>tRNA(Gly) + glycine + ATP = glycyl-tRNA(Gly) + AMP + diphosphate</text>
        <dbReference type="Rhea" id="RHEA:16013"/>
        <dbReference type="Rhea" id="RHEA-COMP:9664"/>
        <dbReference type="Rhea" id="RHEA-COMP:9683"/>
        <dbReference type="ChEBI" id="CHEBI:30616"/>
        <dbReference type="ChEBI" id="CHEBI:33019"/>
        <dbReference type="ChEBI" id="CHEBI:57305"/>
        <dbReference type="ChEBI" id="CHEBI:78442"/>
        <dbReference type="ChEBI" id="CHEBI:78522"/>
        <dbReference type="ChEBI" id="CHEBI:456215"/>
        <dbReference type="EC" id="6.1.1.14"/>
    </reaction>
</comment>
<evidence type="ECO:0000313" key="12">
    <source>
        <dbReference type="EMBL" id="XDK31378.1"/>
    </source>
</evidence>
<dbReference type="GO" id="GO:0006426">
    <property type="term" value="P:glycyl-tRNA aminoacylation"/>
    <property type="evidence" value="ECO:0007669"/>
    <property type="project" value="UniProtKB-UniRule"/>
</dbReference>
<dbReference type="PANTHER" id="PTHR30075:SF2">
    <property type="entry name" value="GLYCINE--TRNA LIGASE, CHLOROPLASTIC_MITOCHONDRIAL 2"/>
    <property type="match status" value="1"/>
</dbReference>
<gene>
    <name evidence="10 12" type="primary">glyS</name>
    <name evidence="12" type="ORF">AB4Y30_10080</name>
</gene>
<keyword evidence="8 10" id="KW-0030">Aminoacyl-tRNA synthetase</keyword>
<evidence type="ECO:0000256" key="8">
    <source>
        <dbReference type="ARBA" id="ARBA00023146"/>
    </source>
</evidence>
<proteinExistence type="inferred from homology"/>
<dbReference type="PANTHER" id="PTHR30075">
    <property type="entry name" value="GLYCYL-TRNA SYNTHETASE"/>
    <property type="match status" value="1"/>
</dbReference>
<dbReference type="GO" id="GO:0005524">
    <property type="term" value="F:ATP binding"/>
    <property type="evidence" value="ECO:0007669"/>
    <property type="project" value="UniProtKB-UniRule"/>
</dbReference>
<evidence type="ECO:0000256" key="7">
    <source>
        <dbReference type="ARBA" id="ARBA00022917"/>
    </source>
</evidence>
<dbReference type="NCBIfam" id="TIGR00211">
    <property type="entry name" value="glyS"/>
    <property type="match status" value="1"/>
</dbReference>
<dbReference type="PRINTS" id="PR01045">
    <property type="entry name" value="TRNASYNTHGB"/>
</dbReference>
<keyword evidence="3 10" id="KW-0963">Cytoplasm</keyword>
<keyword evidence="5 10" id="KW-0547">Nucleotide-binding</keyword>
<evidence type="ECO:0000256" key="1">
    <source>
        <dbReference type="ARBA" id="ARBA00004496"/>
    </source>
</evidence>
<keyword evidence="7 10" id="KW-0648">Protein biosynthesis</keyword>
<evidence type="ECO:0000256" key="9">
    <source>
        <dbReference type="ARBA" id="ARBA00047937"/>
    </source>
</evidence>
<dbReference type="InterPro" id="IPR006194">
    <property type="entry name" value="Gly-tRNA-synth_heterodimer"/>
</dbReference>